<keyword evidence="2" id="KW-0812">Transmembrane</keyword>
<proteinExistence type="predicted"/>
<gene>
    <name evidence="3" type="ORF">Hamer_G016127</name>
</gene>
<evidence type="ECO:0000313" key="3">
    <source>
        <dbReference type="EMBL" id="KAG7170319.1"/>
    </source>
</evidence>
<keyword evidence="4" id="KW-1185">Reference proteome</keyword>
<protein>
    <submittedName>
        <fullName evidence="3">Uncharacterized protein</fullName>
    </submittedName>
</protein>
<evidence type="ECO:0000313" key="4">
    <source>
        <dbReference type="Proteomes" id="UP000747542"/>
    </source>
</evidence>
<dbReference type="Proteomes" id="UP000747542">
    <property type="component" value="Unassembled WGS sequence"/>
</dbReference>
<evidence type="ECO:0000256" key="1">
    <source>
        <dbReference type="SAM" id="MobiDB-lite"/>
    </source>
</evidence>
<feature type="region of interest" description="Disordered" evidence="1">
    <location>
        <begin position="146"/>
        <end position="189"/>
    </location>
</feature>
<keyword evidence="2" id="KW-0472">Membrane</keyword>
<evidence type="ECO:0000256" key="2">
    <source>
        <dbReference type="SAM" id="Phobius"/>
    </source>
</evidence>
<feature type="compositionally biased region" description="Low complexity" evidence="1">
    <location>
        <begin position="175"/>
        <end position="185"/>
    </location>
</feature>
<organism evidence="3 4">
    <name type="scientific">Homarus americanus</name>
    <name type="common">American lobster</name>
    <dbReference type="NCBI Taxonomy" id="6706"/>
    <lineage>
        <taxon>Eukaryota</taxon>
        <taxon>Metazoa</taxon>
        <taxon>Ecdysozoa</taxon>
        <taxon>Arthropoda</taxon>
        <taxon>Crustacea</taxon>
        <taxon>Multicrustacea</taxon>
        <taxon>Malacostraca</taxon>
        <taxon>Eumalacostraca</taxon>
        <taxon>Eucarida</taxon>
        <taxon>Decapoda</taxon>
        <taxon>Pleocyemata</taxon>
        <taxon>Astacidea</taxon>
        <taxon>Nephropoidea</taxon>
        <taxon>Nephropidae</taxon>
        <taxon>Homarus</taxon>
    </lineage>
</organism>
<feature type="transmembrane region" description="Helical" evidence="2">
    <location>
        <begin position="98"/>
        <end position="125"/>
    </location>
</feature>
<keyword evidence="2" id="KW-1133">Transmembrane helix</keyword>
<reference evidence="3" key="1">
    <citation type="journal article" date="2021" name="Sci. Adv.">
        <title>The American lobster genome reveals insights on longevity, neural, and immune adaptations.</title>
        <authorList>
            <person name="Polinski J.M."/>
            <person name="Zimin A.V."/>
            <person name="Clark K.F."/>
            <person name="Kohn A.B."/>
            <person name="Sadowski N."/>
            <person name="Timp W."/>
            <person name="Ptitsyn A."/>
            <person name="Khanna P."/>
            <person name="Romanova D.Y."/>
            <person name="Williams P."/>
            <person name="Greenwood S.J."/>
            <person name="Moroz L.L."/>
            <person name="Walt D.R."/>
            <person name="Bodnar A.G."/>
        </authorList>
    </citation>
    <scope>NUCLEOTIDE SEQUENCE</scope>
    <source>
        <strain evidence="3">GMGI-L3</strain>
    </source>
</reference>
<name>A0A8J5KM83_HOMAM</name>
<dbReference type="EMBL" id="JAHLQT010014436">
    <property type="protein sequence ID" value="KAG7170319.1"/>
    <property type="molecule type" value="Genomic_DNA"/>
</dbReference>
<feature type="compositionally biased region" description="Acidic residues" evidence="1">
    <location>
        <begin position="159"/>
        <end position="174"/>
    </location>
</feature>
<sequence>MKQCDLPNTTAVIITDDYLETWSLKLQADLSEVCQLLYPDPVRGILQYLPLVGRTFTPSPCHLSQGEGVWIPVVRWALKVSSLRRHLKYAPACCPQPIISYTSAILLALALIITVLFIVAVRALLIRYVPEKERIKACHRQRKVVSHRHKQSKAYTSSSEEESSEEESSEESSSEESSSTSSSSSWQTTQHLHIQEIIIF</sequence>
<comment type="caution">
    <text evidence="3">The sequence shown here is derived from an EMBL/GenBank/DDBJ whole genome shotgun (WGS) entry which is preliminary data.</text>
</comment>
<accession>A0A8J5KM83</accession>
<dbReference type="AlphaFoldDB" id="A0A8J5KM83"/>